<dbReference type="InterPro" id="IPR058627">
    <property type="entry name" value="MdtA-like_C"/>
</dbReference>
<evidence type="ECO:0000259" key="6">
    <source>
        <dbReference type="Pfam" id="PF25917"/>
    </source>
</evidence>
<feature type="domain" description="Multidrug resistance protein MdtA-like C-terminal permuted SH3" evidence="8">
    <location>
        <begin position="281"/>
        <end position="339"/>
    </location>
</feature>
<dbReference type="GO" id="GO:1990195">
    <property type="term" value="C:macrolide transmembrane transporter complex"/>
    <property type="evidence" value="ECO:0007669"/>
    <property type="project" value="InterPro"/>
</dbReference>
<keyword evidence="5" id="KW-0472">Membrane</keyword>
<dbReference type="GO" id="GO:0019898">
    <property type="term" value="C:extrinsic component of membrane"/>
    <property type="evidence" value="ECO:0007669"/>
    <property type="project" value="InterPro"/>
</dbReference>
<evidence type="ECO:0000256" key="3">
    <source>
        <dbReference type="ARBA" id="ARBA00022448"/>
    </source>
</evidence>
<organism evidence="9 10">
    <name type="scientific">Marinoscillum furvescens DSM 4134</name>
    <dbReference type="NCBI Taxonomy" id="1122208"/>
    <lineage>
        <taxon>Bacteria</taxon>
        <taxon>Pseudomonadati</taxon>
        <taxon>Bacteroidota</taxon>
        <taxon>Cytophagia</taxon>
        <taxon>Cytophagales</taxon>
        <taxon>Reichenbachiellaceae</taxon>
        <taxon>Marinoscillum</taxon>
    </lineage>
</organism>
<comment type="caution">
    <text evidence="9">The sequence shown here is derived from an EMBL/GenBank/DDBJ whole genome shotgun (WGS) entry which is preliminary data.</text>
</comment>
<comment type="similarity">
    <text evidence="2">Belongs to the membrane fusion protein (MFP) (TC 8.A.1) family.</text>
</comment>
<dbReference type="InterPro" id="IPR006143">
    <property type="entry name" value="RND_pump_MFP"/>
</dbReference>
<keyword evidence="5" id="KW-1133">Transmembrane helix</keyword>
<evidence type="ECO:0000259" key="7">
    <source>
        <dbReference type="Pfam" id="PF25954"/>
    </source>
</evidence>
<feature type="domain" description="CusB-like beta-barrel" evidence="7">
    <location>
        <begin position="204"/>
        <end position="275"/>
    </location>
</feature>
<keyword evidence="4" id="KW-0175">Coiled coil</keyword>
<dbReference type="Pfam" id="PF25967">
    <property type="entry name" value="RND-MFP_C"/>
    <property type="match status" value="1"/>
</dbReference>
<evidence type="ECO:0000256" key="4">
    <source>
        <dbReference type="ARBA" id="ARBA00023054"/>
    </source>
</evidence>
<dbReference type="OrthoDB" id="9806939at2"/>
<dbReference type="Proteomes" id="UP000256779">
    <property type="component" value="Unassembled WGS sequence"/>
</dbReference>
<dbReference type="RefSeq" id="WP_115868514.1">
    <property type="nucleotide sequence ID" value="NZ_QREG01000011.1"/>
</dbReference>
<evidence type="ECO:0000313" key="9">
    <source>
        <dbReference type="EMBL" id="RED97992.1"/>
    </source>
</evidence>
<feature type="domain" description="Multidrug resistance protein MdtA-like barrel-sandwich hybrid" evidence="6">
    <location>
        <begin position="72"/>
        <end position="192"/>
    </location>
</feature>
<evidence type="ECO:0000256" key="1">
    <source>
        <dbReference type="ARBA" id="ARBA00004196"/>
    </source>
</evidence>
<dbReference type="InterPro" id="IPR030190">
    <property type="entry name" value="MacA_alpha-hairpin_sf"/>
</dbReference>
<sequence>MNKTGKKILYTLIAVVVVGIIIYPKLPKNDNESPTNQSTPKSKLTVDAVQVTKEQLDHQVKITGTLVPDESVILSAEVSGKIESIYFTEGQKVKKGDLLLKLNDQEVRAQLEKLRYSLKLNEDMERRQQALLKKEAISQEEYETSLTTLNTSRSEIKVLEAQLAKHHIYAPFNGHVGLRDVSSGTYLTPGTRVAELYKTDPIKIDFSVPSKYISLVNIGDKISFTVDAYDEPFKGEIYAIEPQIDMETRSIRVRAKAPNGGGKLYPGQFARIELTLETIENALMIPTQAVIPELNGKKIFIYKNGKVESRSVKTGIRRNDNIQVTDGLKSGETVITTGILQIQPGAEVNVNLK</sequence>
<dbReference type="EMBL" id="QREG01000011">
    <property type="protein sequence ID" value="RED97992.1"/>
    <property type="molecule type" value="Genomic_DNA"/>
</dbReference>
<evidence type="ECO:0000259" key="8">
    <source>
        <dbReference type="Pfam" id="PF25967"/>
    </source>
</evidence>
<dbReference type="FunFam" id="2.40.30.170:FF:000010">
    <property type="entry name" value="Efflux RND transporter periplasmic adaptor subunit"/>
    <property type="match status" value="1"/>
</dbReference>
<proteinExistence type="inferred from homology"/>
<dbReference type="SUPFAM" id="SSF111369">
    <property type="entry name" value="HlyD-like secretion proteins"/>
    <property type="match status" value="1"/>
</dbReference>
<dbReference type="NCBIfam" id="TIGR01730">
    <property type="entry name" value="RND_mfp"/>
    <property type="match status" value="1"/>
</dbReference>
<keyword evidence="3" id="KW-0813">Transport</keyword>
<protein>
    <submittedName>
        <fullName evidence="9">Membrane fusion protein (Multidrug efflux system)</fullName>
    </submittedName>
</protein>
<dbReference type="InterPro" id="IPR058625">
    <property type="entry name" value="MdtA-like_BSH"/>
</dbReference>
<dbReference type="AlphaFoldDB" id="A0A3D9L253"/>
<feature type="transmembrane region" description="Helical" evidence="5">
    <location>
        <begin position="7"/>
        <end position="26"/>
    </location>
</feature>
<dbReference type="Pfam" id="PF25917">
    <property type="entry name" value="BSH_RND"/>
    <property type="match status" value="1"/>
</dbReference>
<evidence type="ECO:0000256" key="5">
    <source>
        <dbReference type="SAM" id="Phobius"/>
    </source>
</evidence>
<gene>
    <name evidence="9" type="ORF">C7460_111133</name>
</gene>
<dbReference type="InterPro" id="IPR058792">
    <property type="entry name" value="Beta-barrel_RND_2"/>
</dbReference>
<evidence type="ECO:0000313" key="10">
    <source>
        <dbReference type="Proteomes" id="UP000256779"/>
    </source>
</evidence>
<dbReference type="Gene3D" id="2.40.30.170">
    <property type="match status" value="1"/>
</dbReference>
<evidence type="ECO:0000256" key="2">
    <source>
        <dbReference type="ARBA" id="ARBA00009477"/>
    </source>
</evidence>
<dbReference type="Gene3D" id="2.40.50.100">
    <property type="match status" value="1"/>
</dbReference>
<keyword evidence="10" id="KW-1185">Reference proteome</keyword>
<dbReference type="Pfam" id="PF25954">
    <property type="entry name" value="Beta-barrel_RND_2"/>
    <property type="match status" value="1"/>
</dbReference>
<dbReference type="Gene3D" id="2.40.420.20">
    <property type="match status" value="1"/>
</dbReference>
<dbReference type="GO" id="GO:1990281">
    <property type="term" value="C:efflux pump complex"/>
    <property type="evidence" value="ECO:0007669"/>
    <property type="project" value="TreeGrafter"/>
</dbReference>
<dbReference type="PANTHER" id="PTHR30469">
    <property type="entry name" value="MULTIDRUG RESISTANCE PROTEIN MDTA"/>
    <property type="match status" value="1"/>
</dbReference>
<keyword evidence="5" id="KW-0812">Transmembrane</keyword>
<dbReference type="GO" id="GO:1990961">
    <property type="term" value="P:xenobiotic detoxification by transmembrane export across the plasma membrane"/>
    <property type="evidence" value="ECO:0007669"/>
    <property type="project" value="InterPro"/>
</dbReference>
<accession>A0A3D9L253</accession>
<dbReference type="PANTHER" id="PTHR30469:SF36">
    <property type="entry name" value="BLL3903 PROTEIN"/>
    <property type="match status" value="1"/>
</dbReference>
<dbReference type="GO" id="GO:0015562">
    <property type="term" value="F:efflux transmembrane transporter activity"/>
    <property type="evidence" value="ECO:0007669"/>
    <property type="project" value="TreeGrafter"/>
</dbReference>
<comment type="subcellular location">
    <subcellularLocation>
        <location evidence="1">Cell envelope</location>
    </subcellularLocation>
</comment>
<name>A0A3D9L253_MARFU</name>
<dbReference type="GO" id="GO:0030313">
    <property type="term" value="C:cell envelope"/>
    <property type="evidence" value="ECO:0007669"/>
    <property type="project" value="UniProtKB-SubCell"/>
</dbReference>
<reference evidence="9 10" key="1">
    <citation type="submission" date="2018-07" db="EMBL/GenBank/DDBJ databases">
        <title>Genomic Encyclopedia of Type Strains, Phase IV (KMG-IV): sequencing the most valuable type-strain genomes for metagenomic binning, comparative biology and taxonomic classification.</title>
        <authorList>
            <person name="Goeker M."/>
        </authorList>
    </citation>
    <scope>NUCLEOTIDE SEQUENCE [LARGE SCALE GENOMIC DNA]</scope>
    <source>
        <strain evidence="9 10">DSM 4134</strain>
    </source>
</reference>
<dbReference type="Gene3D" id="6.10.140.1990">
    <property type="match status" value="1"/>
</dbReference>